<feature type="domain" description="Tudor" evidence="1">
    <location>
        <begin position="302"/>
        <end position="360"/>
    </location>
</feature>
<dbReference type="Proteomes" id="UP000516260">
    <property type="component" value="Chromosome 1"/>
</dbReference>
<proteinExistence type="predicted"/>
<dbReference type="SUPFAM" id="SSF63748">
    <property type="entry name" value="Tudor/PWWP/MBT"/>
    <property type="match status" value="5"/>
</dbReference>
<dbReference type="InterPro" id="IPR002999">
    <property type="entry name" value="Tudor"/>
</dbReference>
<dbReference type="SMART" id="SM00333">
    <property type="entry name" value="TUDOR"/>
    <property type="match status" value="5"/>
</dbReference>
<dbReference type="Gene3D" id="2.30.30.140">
    <property type="match status" value="5"/>
</dbReference>
<protein>
    <recommendedName>
        <fullName evidence="1">Tudor domain-containing protein</fullName>
    </recommendedName>
</protein>
<feature type="non-terminal residue" evidence="2">
    <location>
        <position position="1165"/>
    </location>
</feature>
<organism evidence="2 3">
    <name type="scientific">Takifugu bimaculatus</name>
    <dbReference type="NCBI Taxonomy" id="433685"/>
    <lineage>
        <taxon>Eukaryota</taxon>
        <taxon>Metazoa</taxon>
        <taxon>Chordata</taxon>
        <taxon>Craniata</taxon>
        <taxon>Vertebrata</taxon>
        <taxon>Euteleostomi</taxon>
        <taxon>Actinopterygii</taxon>
        <taxon>Neopterygii</taxon>
        <taxon>Teleostei</taxon>
        <taxon>Neoteleostei</taxon>
        <taxon>Acanthomorphata</taxon>
        <taxon>Eupercaria</taxon>
        <taxon>Tetraodontiformes</taxon>
        <taxon>Tetradontoidea</taxon>
        <taxon>Tetraodontidae</taxon>
        <taxon>Takifugu</taxon>
    </lineage>
</organism>
<dbReference type="EMBL" id="SWLE01000001">
    <property type="protein sequence ID" value="TNN03598.1"/>
    <property type="molecule type" value="Genomic_DNA"/>
</dbReference>
<evidence type="ECO:0000313" key="3">
    <source>
        <dbReference type="Proteomes" id="UP000516260"/>
    </source>
</evidence>
<dbReference type="PROSITE" id="PS50304">
    <property type="entry name" value="TUDOR"/>
    <property type="match status" value="3"/>
</dbReference>
<evidence type="ECO:0000259" key="1">
    <source>
        <dbReference type="PROSITE" id="PS50304"/>
    </source>
</evidence>
<dbReference type="PANTHER" id="PTHR16442:SF1">
    <property type="entry name" value="RING FINGER PROTEIN 17"/>
    <property type="match status" value="1"/>
</dbReference>
<sequence>SMWVVVINIVNPSHFYVQYLAEATEIMTLSKKINYFCSTKSSCFTSKDVVETGSMIFVKWKEGLWARAHITELFQRGFTEAVRCCPADQLTSVQVFFIDYGITETISIARETEMDTGKKGSAGAPVDVVNRHMRKVEDAQKVQVHSIAPLAIRCTLKNLVPHSLAKGWTQEATVEFKKVVGSSALEMRIFGQDRDSLLVDLIRTPNDQSCDTPLSVRHYLVYMEVASFYAPVVLEAKPLTYFHLPCPKTDVELNAVVSHINNPADFYIQLVENMELLLLSAQLQDCYNAATVANADDLTVCHPVVGQAYVACADDRLWYRAQALGHPGEGQVEILYVDLGNKKVVPVKDLRRIKDDFFALPIMAINCCLEEIVPRDGKTWDGSCTDRFTSLALQKVVTVVSVHPGHEHEPLPVRLFESDLNGPTANIAELLVREGLACFKQGSKTDDAVSSANEPVVWDPLLDPGLAAGDVVTTIYDVAGEHKEESLMCEPTLKLPAHLKELHVRVSHVQSPSSFYVQLTQNDAHLSRVRELLKDCALVETPDGFEWRTDMYCVANNKGVWKRGRICSDLTSSNIAEVMLCDYGNRVKLHISNLRPLPPSLIGSFALECTVSDISPAGGQSTWTATACDVISQFLTGALAVVTIKEVKDLSPVPVTLSCSQEMGQFVSIADFLVSKGLALRKRKPRSVVYKPSSYTEYQIKLAVPVISSFSGSCPNDGGRGCTFDCRYICLFQVKTTSYLPPELPELGQIQIRVTAVGDDGLIYMRTQNAERQFEQLMETVGERMKTLPRPKCYEWKSVQGCALMGSDLLWYRGEVVEVLGEFVKVQHVDSGLVENIPVIHVYPVLLCQDVPQLCLSCKLHGINPFGGKWQLDAVALLREILLNRTLDVEVKELPSEPRAALSGELFIDAMSLNTILSFHKHGALERCVSVPKALAVTSLNSPDEWKLDIEVLLLERLAEPILGSFIYPDMPQKGSQFQAQVCHLWTPNRLFLKPLEATAHLKVDGETLNEALKRANADVRNLPRLSDFPPDCPCLAEYSDGVYYRAKIVKFVSLEPVRVMVHHVDFGSDDTLPTSKIRQIPDQLLKFPVGVLKVKVAGFKPPSDNTEKIMLPYCPGWSLKATMEMIDLLQTSVRASVVACEPELTVLLYNTQGELVHLPLRFNF</sequence>
<dbReference type="AlphaFoldDB" id="A0A4Z2CH82"/>
<feature type="domain" description="Tudor" evidence="1">
    <location>
        <begin position="1028"/>
        <end position="1088"/>
    </location>
</feature>
<evidence type="ECO:0000313" key="2">
    <source>
        <dbReference type="EMBL" id="TNN03598.1"/>
    </source>
</evidence>
<dbReference type="Pfam" id="PF00567">
    <property type="entry name" value="TUDOR"/>
    <property type="match status" value="5"/>
</dbReference>
<name>A0A4Z2CH82_9TELE</name>
<keyword evidence="3" id="KW-1185">Reference proteome</keyword>
<reference evidence="2 3" key="1">
    <citation type="submission" date="2019-04" db="EMBL/GenBank/DDBJ databases">
        <title>The sequence and de novo assembly of Takifugu bimaculatus genome using PacBio and Hi-C technologies.</title>
        <authorList>
            <person name="Xu P."/>
            <person name="Liu B."/>
            <person name="Zhou Z."/>
        </authorList>
    </citation>
    <scope>NUCLEOTIDE SEQUENCE [LARGE SCALE GENOMIC DNA]</scope>
    <source>
        <strain evidence="2">TB-2018</strain>
        <tissue evidence="2">Muscle</tissue>
    </source>
</reference>
<feature type="domain" description="Tudor" evidence="1">
    <location>
        <begin position="546"/>
        <end position="604"/>
    </location>
</feature>
<gene>
    <name evidence="2" type="ORF">fugu_000627</name>
</gene>
<accession>A0A4Z2CH82</accession>
<dbReference type="InterPro" id="IPR035437">
    <property type="entry name" value="SNase_OB-fold_sf"/>
</dbReference>
<dbReference type="PANTHER" id="PTHR16442">
    <property type="entry name" value="RING FINGER PROTEIN 17"/>
    <property type="match status" value="1"/>
</dbReference>
<comment type="caution">
    <text evidence="2">The sequence shown here is derived from an EMBL/GenBank/DDBJ whole genome shotgun (WGS) entry which is preliminary data.</text>
</comment>
<dbReference type="Gene3D" id="2.40.50.90">
    <property type="match status" value="4"/>
</dbReference>